<evidence type="ECO:0000256" key="1">
    <source>
        <dbReference type="ARBA" id="ARBA00004196"/>
    </source>
</evidence>
<dbReference type="InterPro" id="IPR006311">
    <property type="entry name" value="TAT_signal"/>
</dbReference>
<evidence type="ECO:0000256" key="2">
    <source>
        <dbReference type="ARBA" id="ARBA00010333"/>
    </source>
</evidence>
<evidence type="ECO:0000256" key="4">
    <source>
        <dbReference type="RuleBase" id="RU003744"/>
    </source>
</evidence>
<dbReference type="Gene3D" id="3.40.190.10">
    <property type="entry name" value="Periplasmic binding protein-like II"/>
    <property type="match status" value="2"/>
</dbReference>
<comment type="similarity">
    <text evidence="2 4">Belongs to the bacterial solute-binding protein 3 family.</text>
</comment>
<dbReference type="InterPro" id="IPR018313">
    <property type="entry name" value="SBP_3_CS"/>
</dbReference>
<evidence type="ECO:0000259" key="6">
    <source>
        <dbReference type="SMART" id="SM00062"/>
    </source>
</evidence>
<dbReference type="Proteomes" id="UP001382935">
    <property type="component" value="Chromosome"/>
</dbReference>
<evidence type="ECO:0000313" key="7">
    <source>
        <dbReference type="EMBL" id="WWM71595.1"/>
    </source>
</evidence>
<dbReference type="PANTHER" id="PTHR35936">
    <property type="entry name" value="MEMBRANE-BOUND LYTIC MUREIN TRANSGLYCOSYLASE F"/>
    <property type="match status" value="1"/>
</dbReference>
<dbReference type="PANTHER" id="PTHR35936:SF17">
    <property type="entry name" value="ARGININE-BINDING EXTRACELLULAR PROTEIN ARTP"/>
    <property type="match status" value="1"/>
</dbReference>
<dbReference type="Pfam" id="PF00497">
    <property type="entry name" value="SBP_bac_3"/>
    <property type="match status" value="1"/>
</dbReference>
<dbReference type="SMART" id="SM00062">
    <property type="entry name" value="PBPb"/>
    <property type="match status" value="1"/>
</dbReference>
<dbReference type="PROSITE" id="PS51318">
    <property type="entry name" value="TAT"/>
    <property type="match status" value="1"/>
</dbReference>
<organism evidence="7 8">
    <name type="scientific">Sphingomonas kaistensis</name>
    <dbReference type="NCBI Taxonomy" id="298708"/>
    <lineage>
        <taxon>Bacteria</taxon>
        <taxon>Pseudomonadati</taxon>
        <taxon>Pseudomonadota</taxon>
        <taxon>Alphaproteobacteria</taxon>
        <taxon>Sphingomonadales</taxon>
        <taxon>Sphingomonadaceae</taxon>
        <taxon>Sphingomonas</taxon>
    </lineage>
</organism>
<gene>
    <name evidence="7" type="ORF">V6R86_13170</name>
</gene>
<dbReference type="EMBL" id="CP145607">
    <property type="protein sequence ID" value="WWM71595.1"/>
    <property type="molecule type" value="Genomic_DNA"/>
</dbReference>
<dbReference type="SUPFAM" id="SSF53850">
    <property type="entry name" value="Periplasmic binding protein-like II"/>
    <property type="match status" value="1"/>
</dbReference>
<feature type="signal peptide" evidence="5">
    <location>
        <begin position="1"/>
        <end position="25"/>
    </location>
</feature>
<keyword evidence="3 5" id="KW-0732">Signal</keyword>
<dbReference type="InterPro" id="IPR001638">
    <property type="entry name" value="Solute-binding_3/MltF_N"/>
</dbReference>
<accession>A0ABZ2G6I8</accession>
<comment type="subcellular location">
    <subcellularLocation>
        <location evidence="1">Cell envelope</location>
    </subcellularLocation>
</comment>
<proteinExistence type="inferred from homology"/>
<evidence type="ECO:0000256" key="3">
    <source>
        <dbReference type="ARBA" id="ARBA00022729"/>
    </source>
</evidence>
<reference evidence="7 8" key="1">
    <citation type="submission" date="2024-02" db="EMBL/GenBank/DDBJ databases">
        <title>Full genome sequence of Sphingomonas kaistensis.</title>
        <authorList>
            <person name="Poletto B.L."/>
            <person name="Silva G."/>
            <person name="Galante D."/>
            <person name="Campos K.R."/>
            <person name="Santos M.B.N."/>
            <person name="Sacchi C.T."/>
        </authorList>
    </citation>
    <scope>NUCLEOTIDE SEQUENCE [LARGE SCALE GENOMIC DNA]</scope>
    <source>
        <strain evidence="7 8">MA4R</strain>
    </source>
</reference>
<feature type="chain" id="PRO_5047432081" evidence="5">
    <location>
        <begin position="26"/>
        <end position="283"/>
    </location>
</feature>
<dbReference type="RefSeq" id="WP_338505065.1">
    <property type="nucleotide sequence ID" value="NZ_CP145607.1"/>
</dbReference>
<sequence>MLSRRAFVAGGLAAASTLSVSTAFAAPLRKVRETGVLKVAVYRDFAPWSWKEGEAFTGIDVDLGKALAARLGLKAEIMDFMADESADDDLRNMIWRGSLIGGGVADIMLHVPYDPQFAKQNDRVAIVAPYYREGFALACSREVDCEVPPPQFKGKRLAAELDSIPDFYLTGSFGGVLRGDVRHEMSAKAALDLIPADKADVVMASRAQVEFAMAQPSGKSFIPRKGPLPALPSAGWDVGIAVRDDSRDLGDAVEELIVAMRADRSLDPIFARYGVTPKAPLRG</sequence>
<protein>
    <submittedName>
        <fullName evidence="7">Transporter substrate-binding domain-containing protein</fullName>
    </submittedName>
</protein>
<keyword evidence="8" id="KW-1185">Reference proteome</keyword>
<evidence type="ECO:0000256" key="5">
    <source>
        <dbReference type="SAM" id="SignalP"/>
    </source>
</evidence>
<dbReference type="PROSITE" id="PS01039">
    <property type="entry name" value="SBP_BACTERIAL_3"/>
    <property type="match status" value="1"/>
</dbReference>
<feature type="domain" description="Solute-binding protein family 3/N-terminal" evidence="6">
    <location>
        <begin position="36"/>
        <end position="277"/>
    </location>
</feature>
<name>A0ABZ2G6I8_9SPHN</name>
<evidence type="ECO:0000313" key="8">
    <source>
        <dbReference type="Proteomes" id="UP001382935"/>
    </source>
</evidence>